<evidence type="ECO:0000313" key="11">
    <source>
        <dbReference type="Proteomes" id="UP000187209"/>
    </source>
</evidence>
<dbReference type="PRINTS" id="PR01463">
    <property type="entry name" value="EAGCHANLFMLY"/>
</dbReference>
<dbReference type="AlphaFoldDB" id="A0A1R2BGX4"/>
<evidence type="ECO:0000256" key="8">
    <source>
        <dbReference type="SAM" id="Phobius"/>
    </source>
</evidence>
<dbReference type="InterPro" id="IPR005821">
    <property type="entry name" value="Ion_trans_dom"/>
</dbReference>
<dbReference type="Gene3D" id="2.60.120.10">
    <property type="entry name" value="Jelly Rolls"/>
    <property type="match status" value="1"/>
</dbReference>
<evidence type="ECO:0000256" key="5">
    <source>
        <dbReference type="ARBA" id="ARBA00023065"/>
    </source>
</evidence>
<reference evidence="10 11" key="1">
    <citation type="submission" date="2016-11" db="EMBL/GenBank/DDBJ databases">
        <title>The macronuclear genome of Stentor coeruleus: a giant cell with tiny introns.</title>
        <authorList>
            <person name="Slabodnick M."/>
            <person name="Ruby J.G."/>
            <person name="Reiff S.B."/>
            <person name="Swart E.C."/>
            <person name="Gosai S."/>
            <person name="Prabakaran S."/>
            <person name="Witkowska E."/>
            <person name="Larue G.E."/>
            <person name="Fisher S."/>
            <person name="Freeman R.M."/>
            <person name="Gunawardena J."/>
            <person name="Chu W."/>
            <person name="Stover N.A."/>
            <person name="Gregory B.D."/>
            <person name="Nowacki M."/>
            <person name="Derisi J."/>
            <person name="Roy S.W."/>
            <person name="Marshall W.F."/>
            <person name="Sood P."/>
        </authorList>
    </citation>
    <scope>NUCLEOTIDE SEQUENCE [LARGE SCALE GENOMIC DNA]</scope>
    <source>
        <strain evidence="10">WM001</strain>
    </source>
</reference>
<dbReference type="OrthoDB" id="432483at2759"/>
<dbReference type="PROSITE" id="PS50042">
    <property type="entry name" value="CNMP_BINDING_3"/>
    <property type="match status" value="1"/>
</dbReference>
<keyword evidence="11" id="KW-1185">Reference proteome</keyword>
<dbReference type="FunFam" id="1.10.287.70:FF:000123">
    <property type="entry name" value="Potassium channel KAT3"/>
    <property type="match status" value="1"/>
</dbReference>
<evidence type="ECO:0000256" key="1">
    <source>
        <dbReference type="ARBA" id="ARBA00004141"/>
    </source>
</evidence>
<organism evidence="10 11">
    <name type="scientific">Stentor coeruleus</name>
    <dbReference type="NCBI Taxonomy" id="5963"/>
    <lineage>
        <taxon>Eukaryota</taxon>
        <taxon>Sar</taxon>
        <taxon>Alveolata</taxon>
        <taxon>Ciliophora</taxon>
        <taxon>Postciliodesmatophora</taxon>
        <taxon>Heterotrichea</taxon>
        <taxon>Heterotrichida</taxon>
        <taxon>Stentoridae</taxon>
        <taxon>Stentor</taxon>
    </lineage>
</organism>
<feature type="transmembrane region" description="Helical" evidence="8">
    <location>
        <begin position="90"/>
        <end position="110"/>
    </location>
</feature>
<keyword evidence="2" id="KW-0813">Transport</keyword>
<accession>A0A1R2BGX4</accession>
<dbReference type="GO" id="GO:0016020">
    <property type="term" value="C:membrane"/>
    <property type="evidence" value="ECO:0007669"/>
    <property type="project" value="UniProtKB-SubCell"/>
</dbReference>
<dbReference type="PANTHER" id="PTHR47823">
    <property type="entry name" value="ION_TRANS DOMAIN-CONTAINING PROTEIN"/>
    <property type="match status" value="1"/>
</dbReference>
<sequence length="637" mass="75281">MKNKVLPLHHQYLSTEFALNDNKHAQPSRRSVYLWKSAYWRVKSKIFYTKITENYTPLTSTIKFTKKCLPPERIFNARCILVPSSRIKFFWNYILINLLLYTAIITPLRICFMDSIPFTKWWWADTVIDILFAIDIFVNLNSAYYNEDEQLETQRSKIFLKYLKTWMILDIIACIPFSSFSENTSENTSGQNIIKLIRLLRLYRLFRIFRLLKAFKHGVKSEDYANHRDTFNLSNTAKFLIEFGIKTLIAIHVISCFWYFSARLQNYSSDTWVSRLGMQNYSQEELYLRSFYWAFTTLATVGYGDLRPFNNYEIMITLAWMLFGICFFSYTLGILSSMISSQNSKEIALNNKLLEIDEFIKEEKLSKQMQLDLKEAIKYSTEKNGFSWADKINIFNELPSELRYEVAMKMHSGAIKGIKFFISKDKIFIAAIVPFLMNFHEERGQCVYNEGSYSSDIYFMISGHLIVVSYDVPIKMVRRGRCFGNVEVLFKLDRYFTMFCNTHCELLVMNKQLIDVIKKEFPLYYKDMYVESKVKKTKYDMIKRRITHFNRLKKLGITEGKTAEQVKNIIDDEIKIEDYVSIFHNKKLNLAKMLQKINVLDASIHNTKSKLMKIYDKTEMLLIEEKTNTPSTNQKNF</sequence>
<dbReference type="Proteomes" id="UP000187209">
    <property type="component" value="Unassembled WGS sequence"/>
</dbReference>
<dbReference type="InterPro" id="IPR018490">
    <property type="entry name" value="cNMP-bd_dom_sf"/>
</dbReference>
<dbReference type="Gene3D" id="1.10.287.630">
    <property type="entry name" value="Helix hairpin bin"/>
    <property type="match status" value="1"/>
</dbReference>
<dbReference type="InterPro" id="IPR003938">
    <property type="entry name" value="K_chnl_volt-dep_EAG/ELK/ERG"/>
</dbReference>
<gene>
    <name evidence="10" type="ORF">SteCoe_24762</name>
</gene>
<protein>
    <recommendedName>
        <fullName evidence="9">Cyclic nucleotide-binding domain-containing protein</fullName>
    </recommendedName>
</protein>
<proteinExistence type="predicted"/>
<keyword evidence="5" id="KW-0406">Ion transport</keyword>
<evidence type="ECO:0000256" key="7">
    <source>
        <dbReference type="ARBA" id="ARBA00023303"/>
    </source>
</evidence>
<keyword evidence="4 8" id="KW-1133">Transmembrane helix</keyword>
<evidence type="ECO:0000256" key="6">
    <source>
        <dbReference type="ARBA" id="ARBA00023136"/>
    </source>
</evidence>
<dbReference type="EMBL" id="MPUH01000658">
    <property type="protein sequence ID" value="OMJ76000.1"/>
    <property type="molecule type" value="Genomic_DNA"/>
</dbReference>
<feature type="transmembrane region" description="Helical" evidence="8">
    <location>
        <begin position="315"/>
        <end position="335"/>
    </location>
</feature>
<evidence type="ECO:0000256" key="2">
    <source>
        <dbReference type="ARBA" id="ARBA00022448"/>
    </source>
</evidence>
<feature type="domain" description="Cyclic nucleotide-binding" evidence="9">
    <location>
        <begin position="420"/>
        <end position="512"/>
    </location>
</feature>
<evidence type="ECO:0000259" key="9">
    <source>
        <dbReference type="PROSITE" id="PS50042"/>
    </source>
</evidence>
<dbReference type="SUPFAM" id="SSF51206">
    <property type="entry name" value="cAMP-binding domain-like"/>
    <property type="match status" value="1"/>
</dbReference>
<dbReference type="InterPro" id="IPR000595">
    <property type="entry name" value="cNMP-bd_dom"/>
</dbReference>
<keyword evidence="6 8" id="KW-0472">Membrane</keyword>
<dbReference type="GO" id="GO:0005249">
    <property type="term" value="F:voltage-gated potassium channel activity"/>
    <property type="evidence" value="ECO:0007669"/>
    <property type="project" value="InterPro"/>
</dbReference>
<feature type="transmembrane region" description="Helical" evidence="8">
    <location>
        <begin position="239"/>
        <end position="260"/>
    </location>
</feature>
<evidence type="ECO:0000256" key="3">
    <source>
        <dbReference type="ARBA" id="ARBA00022692"/>
    </source>
</evidence>
<dbReference type="Pfam" id="PF00520">
    <property type="entry name" value="Ion_trans"/>
    <property type="match status" value="1"/>
</dbReference>
<feature type="transmembrane region" description="Helical" evidence="8">
    <location>
        <begin position="122"/>
        <end position="141"/>
    </location>
</feature>
<dbReference type="SUPFAM" id="SSF81324">
    <property type="entry name" value="Voltage-gated potassium channels"/>
    <property type="match status" value="1"/>
</dbReference>
<name>A0A1R2BGX4_9CILI</name>
<keyword evidence="3 8" id="KW-0812">Transmembrane</keyword>
<evidence type="ECO:0000256" key="4">
    <source>
        <dbReference type="ARBA" id="ARBA00022989"/>
    </source>
</evidence>
<dbReference type="PANTHER" id="PTHR47823:SF9">
    <property type="entry name" value="CHROMOSOME UNDETERMINED SCAFFOLD_10, WHOLE GENOME SHOTGUN SEQUENCE"/>
    <property type="match status" value="1"/>
</dbReference>
<dbReference type="InterPro" id="IPR014710">
    <property type="entry name" value="RmlC-like_jellyroll"/>
</dbReference>
<feature type="transmembrane region" description="Helical" evidence="8">
    <location>
        <begin position="286"/>
        <end position="303"/>
    </location>
</feature>
<feature type="transmembrane region" description="Helical" evidence="8">
    <location>
        <begin position="162"/>
        <end position="180"/>
    </location>
</feature>
<comment type="subcellular location">
    <subcellularLocation>
        <location evidence="1">Membrane</location>
        <topology evidence="1">Multi-pass membrane protein</topology>
    </subcellularLocation>
</comment>
<comment type="caution">
    <text evidence="10">The sequence shown here is derived from an EMBL/GenBank/DDBJ whole genome shotgun (WGS) entry which is preliminary data.</text>
</comment>
<keyword evidence="7" id="KW-0407">Ion channel</keyword>
<dbReference type="Gene3D" id="1.10.287.70">
    <property type="match status" value="1"/>
</dbReference>
<evidence type="ECO:0000313" key="10">
    <source>
        <dbReference type="EMBL" id="OMJ76000.1"/>
    </source>
</evidence>